<keyword evidence="1" id="KW-0812">Transmembrane</keyword>
<gene>
    <name evidence="2" type="ORF">BKA14_000069</name>
</gene>
<keyword evidence="1" id="KW-0472">Membrane</keyword>
<evidence type="ECO:0000313" key="2">
    <source>
        <dbReference type="EMBL" id="MBB4689921.1"/>
    </source>
</evidence>
<dbReference type="AlphaFoldDB" id="A0A7W7G0T8"/>
<keyword evidence="3" id="KW-1185">Reference proteome</keyword>
<protein>
    <submittedName>
        <fullName evidence="2">Uncharacterized protein</fullName>
    </submittedName>
</protein>
<proteinExistence type="predicted"/>
<reference evidence="2 3" key="1">
    <citation type="submission" date="2020-08" db="EMBL/GenBank/DDBJ databases">
        <title>Sequencing the genomes of 1000 actinobacteria strains.</title>
        <authorList>
            <person name="Klenk H.-P."/>
        </authorList>
    </citation>
    <scope>NUCLEOTIDE SEQUENCE [LARGE SCALE GENOMIC DNA]</scope>
    <source>
        <strain evidence="2 3">DSM 45518</strain>
    </source>
</reference>
<sequence length="78" mass="9166">MIVTAKYRERFEYHITRARAIMESFVSESNVAILSDSVRRHNERFPVLRRVRTYVLWISFHGLIAVGGMILTMIALIR</sequence>
<comment type="caution">
    <text evidence="2">The sequence shown here is derived from an EMBL/GenBank/DDBJ whole genome shotgun (WGS) entry which is preliminary data.</text>
</comment>
<dbReference type="EMBL" id="JACHMF010000001">
    <property type="protein sequence ID" value="MBB4689921.1"/>
    <property type="molecule type" value="Genomic_DNA"/>
</dbReference>
<accession>A0A7W7G0T8</accession>
<name>A0A7W7G0T8_9ACTN</name>
<evidence type="ECO:0000256" key="1">
    <source>
        <dbReference type="SAM" id="Phobius"/>
    </source>
</evidence>
<evidence type="ECO:0000313" key="3">
    <source>
        <dbReference type="Proteomes" id="UP000542742"/>
    </source>
</evidence>
<keyword evidence="1" id="KW-1133">Transmembrane helix</keyword>
<organism evidence="2 3">
    <name type="scientific">Paractinoplanes abujensis</name>
    <dbReference type="NCBI Taxonomy" id="882441"/>
    <lineage>
        <taxon>Bacteria</taxon>
        <taxon>Bacillati</taxon>
        <taxon>Actinomycetota</taxon>
        <taxon>Actinomycetes</taxon>
        <taxon>Micromonosporales</taxon>
        <taxon>Micromonosporaceae</taxon>
        <taxon>Paractinoplanes</taxon>
    </lineage>
</organism>
<feature type="transmembrane region" description="Helical" evidence="1">
    <location>
        <begin position="54"/>
        <end position="77"/>
    </location>
</feature>
<dbReference type="Proteomes" id="UP000542742">
    <property type="component" value="Unassembled WGS sequence"/>
</dbReference>